<dbReference type="STRING" id="996801.BW723_07315"/>
<accession>A0A1B8U6H2</accession>
<comment type="caution">
    <text evidence="1">The sequence shown here is derived from an EMBL/GenBank/DDBJ whole genome shotgun (WGS) entry which is preliminary data.</text>
</comment>
<dbReference type="EMBL" id="LSFL01000004">
    <property type="protein sequence ID" value="OBY67475.1"/>
    <property type="molecule type" value="Genomic_DNA"/>
</dbReference>
<organism evidence="1 2">
    <name type="scientific">Polaribacter reichenbachii</name>
    <dbReference type="NCBI Taxonomy" id="996801"/>
    <lineage>
        <taxon>Bacteria</taxon>
        <taxon>Pseudomonadati</taxon>
        <taxon>Bacteroidota</taxon>
        <taxon>Flavobacteriia</taxon>
        <taxon>Flavobacteriales</taxon>
        <taxon>Flavobacteriaceae</taxon>
    </lineage>
</organism>
<protein>
    <submittedName>
        <fullName evidence="1">Uncharacterized protein</fullName>
    </submittedName>
</protein>
<evidence type="ECO:0000313" key="1">
    <source>
        <dbReference type="EMBL" id="OBY67475.1"/>
    </source>
</evidence>
<name>A0A1B8U6H2_9FLAO</name>
<dbReference type="KEGG" id="prn:BW723_07315"/>
<proteinExistence type="predicted"/>
<reference evidence="2" key="1">
    <citation type="submission" date="2016-02" db="EMBL/GenBank/DDBJ databases">
        <title>Paenibacillus sp. LPB0068, isolated from Crassostrea gigas.</title>
        <authorList>
            <person name="Shin S.-K."/>
            <person name="Yi H."/>
        </authorList>
    </citation>
    <scope>NUCLEOTIDE SEQUENCE [LARGE SCALE GENOMIC DNA]</scope>
    <source>
        <strain evidence="2">KCTC 23969</strain>
    </source>
</reference>
<dbReference type="AlphaFoldDB" id="A0A1B8U6H2"/>
<sequence>MDIQSEKYYLIQQIMELQDSSVVKKMREFLSKETKNNDWYHSLTNSEKESIAKGLQELDNGNVISHEDVMTSVKNKIAAFKQQ</sequence>
<gene>
    <name evidence="1" type="ORF">LPB301_02175</name>
</gene>
<dbReference type="Proteomes" id="UP000092612">
    <property type="component" value="Unassembled WGS sequence"/>
</dbReference>
<dbReference type="RefSeq" id="WP_068356751.1">
    <property type="nucleotide sequence ID" value="NZ_CP019337.1"/>
</dbReference>
<keyword evidence="2" id="KW-1185">Reference proteome</keyword>
<dbReference type="OrthoDB" id="1122071at2"/>
<evidence type="ECO:0000313" key="2">
    <source>
        <dbReference type="Proteomes" id="UP000092612"/>
    </source>
</evidence>